<protein>
    <submittedName>
        <fullName evidence="2">Uncharacterized protein</fullName>
    </submittedName>
</protein>
<name>A0A4Y2GAF2_ARAVE</name>
<evidence type="ECO:0000256" key="1">
    <source>
        <dbReference type="SAM" id="MobiDB-lite"/>
    </source>
</evidence>
<accession>A0A4Y2GAF2</accession>
<reference evidence="2 3" key="1">
    <citation type="journal article" date="2019" name="Sci. Rep.">
        <title>Orb-weaving spider Araneus ventricosus genome elucidates the spidroin gene catalogue.</title>
        <authorList>
            <person name="Kono N."/>
            <person name="Nakamura H."/>
            <person name="Ohtoshi R."/>
            <person name="Moran D.A.P."/>
            <person name="Shinohara A."/>
            <person name="Yoshida Y."/>
            <person name="Fujiwara M."/>
            <person name="Mori M."/>
            <person name="Tomita M."/>
            <person name="Arakawa K."/>
        </authorList>
    </citation>
    <scope>NUCLEOTIDE SEQUENCE [LARGE SCALE GENOMIC DNA]</scope>
</reference>
<proteinExistence type="predicted"/>
<dbReference type="EMBL" id="BGPR01001288">
    <property type="protein sequence ID" value="GBM50167.1"/>
    <property type="molecule type" value="Genomic_DNA"/>
</dbReference>
<organism evidence="2 3">
    <name type="scientific">Araneus ventricosus</name>
    <name type="common">Orbweaver spider</name>
    <name type="synonym">Epeira ventricosa</name>
    <dbReference type="NCBI Taxonomy" id="182803"/>
    <lineage>
        <taxon>Eukaryota</taxon>
        <taxon>Metazoa</taxon>
        <taxon>Ecdysozoa</taxon>
        <taxon>Arthropoda</taxon>
        <taxon>Chelicerata</taxon>
        <taxon>Arachnida</taxon>
        <taxon>Araneae</taxon>
        <taxon>Araneomorphae</taxon>
        <taxon>Entelegynae</taxon>
        <taxon>Araneoidea</taxon>
        <taxon>Araneidae</taxon>
        <taxon>Araneus</taxon>
    </lineage>
</organism>
<feature type="non-terminal residue" evidence="2">
    <location>
        <position position="1"/>
    </location>
</feature>
<evidence type="ECO:0000313" key="3">
    <source>
        <dbReference type="Proteomes" id="UP000499080"/>
    </source>
</evidence>
<feature type="compositionally biased region" description="Polar residues" evidence="1">
    <location>
        <begin position="72"/>
        <end position="90"/>
    </location>
</feature>
<dbReference type="AlphaFoldDB" id="A0A4Y2GAF2"/>
<dbReference type="Proteomes" id="UP000499080">
    <property type="component" value="Unassembled WGS sequence"/>
</dbReference>
<keyword evidence="3" id="KW-1185">Reference proteome</keyword>
<gene>
    <name evidence="2" type="ORF">AVEN_50061-2_1</name>
</gene>
<evidence type="ECO:0000313" key="2">
    <source>
        <dbReference type="EMBL" id="GBM50167.1"/>
    </source>
</evidence>
<sequence length="101" mass="11036">ASSAVRVIPRRVVGTGRIYVARGLVSASVVSRVLAVNSSHVKGRCARRRQCIRLLERYLDICQATRRGNGATGRNPTDHSPQLRTSSVSRFSKPHAVGTRL</sequence>
<feature type="region of interest" description="Disordered" evidence="1">
    <location>
        <begin position="66"/>
        <end position="101"/>
    </location>
</feature>
<comment type="caution">
    <text evidence="2">The sequence shown here is derived from an EMBL/GenBank/DDBJ whole genome shotgun (WGS) entry which is preliminary data.</text>
</comment>